<dbReference type="SUPFAM" id="SSF55729">
    <property type="entry name" value="Acyl-CoA N-acyltransferases (Nat)"/>
    <property type="match status" value="1"/>
</dbReference>
<reference evidence="1 2" key="1">
    <citation type="submission" date="2024-06" db="EMBL/GenBank/DDBJ databases">
        <title>Complete genome of Phlyctema vagabunda strain 19-DSS-EL-015.</title>
        <authorList>
            <person name="Fiorenzani C."/>
        </authorList>
    </citation>
    <scope>NUCLEOTIDE SEQUENCE [LARGE SCALE GENOMIC DNA]</scope>
    <source>
        <strain evidence="1 2">19-DSS-EL-015</strain>
    </source>
</reference>
<name>A0ABR4P4B5_9HELO</name>
<sequence length="244" mass="26928">MRSQPTRAGGPGHRYPPPSILPVKKQDVHAIAVFNFEASATSPLQSYLYPTSSDRASAIQGLEDILLVALSDPAYTVLKAVDPETGEAASYAVWQHFTHSESHSPRGGETGLDLDSLMLGNYGRGGEKNVREFVRAEKAHFMNSWAAEMNFVELQAIATSTRFQRRGYASALLNWGHQKADELGQVSFLLGSPVGRYLYASKGWKEVAHIVVDMKDWVEGGQRGDLGWGVWKLYHMIRLPKVAA</sequence>
<dbReference type="Gene3D" id="3.40.630.30">
    <property type="match status" value="1"/>
</dbReference>
<evidence type="ECO:0000313" key="2">
    <source>
        <dbReference type="Proteomes" id="UP001629113"/>
    </source>
</evidence>
<gene>
    <name evidence="1" type="ORF">PVAG01_09855</name>
</gene>
<evidence type="ECO:0000313" key="1">
    <source>
        <dbReference type="EMBL" id="KAL3418140.1"/>
    </source>
</evidence>
<protein>
    <submittedName>
        <fullName evidence="1">GNAT family</fullName>
    </submittedName>
</protein>
<dbReference type="InterPro" id="IPR052523">
    <property type="entry name" value="Trichothecene_AcTrans"/>
</dbReference>
<accession>A0ABR4P4B5</accession>
<dbReference type="InterPro" id="IPR016181">
    <property type="entry name" value="Acyl_CoA_acyltransferase"/>
</dbReference>
<keyword evidence="2" id="KW-1185">Reference proteome</keyword>
<dbReference type="Proteomes" id="UP001629113">
    <property type="component" value="Unassembled WGS sequence"/>
</dbReference>
<dbReference type="PANTHER" id="PTHR42791:SF14">
    <property type="entry name" value="N-ACETYLTRANSFERASE DOMAIN-CONTAINING PROTEIN"/>
    <property type="match status" value="1"/>
</dbReference>
<dbReference type="CDD" id="cd04301">
    <property type="entry name" value="NAT_SF"/>
    <property type="match status" value="1"/>
</dbReference>
<organism evidence="1 2">
    <name type="scientific">Phlyctema vagabunda</name>
    <dbReference type="NCBI Taxonomy" id="108571"/>
    <lineage>
        <taxon>Eukaryota</taxon>
        <taxon>Fungi</taxon>
        <taxon>Dikarya</taxon>
        <taxon>Ascomycota</taxon>
        <taxon>Pezizomycotina</taxon>
        <taxon>Leotiomycetes</taxon>
        <taxon>Helotiales</taxon>
        <taxon>Dermateaceae</taxon>
        <taxon>Phlyctema</taxon>
    </lineage>
</organism>
<proteinExistence type="predicted"/>
<dbReference type="PANTHER" id="PTHR42791">
    <property type="entry name" value="GNAT FAMILY ACETYLTRANSFERASE"/>
    <property type="match status" value="1"/>
</dbReference>
<dbReference type="EMBL" id="JBFCZG010000009">
    <property type="protein sequence ID" value="KAL3418140.1"/>
    <property type="molecule type" value="Genomic_DNA"/>
</dbReference>
<comment type="caution">
    <text evidence="1">The sequence shown here is derived from an EMBL/GenBank/DDBJ whole genome shotgun (WGS) entry which is preliminary data.</text>
</comment>